<dbReference type="STRING" id="930128.SAMN05192532_102347"/>
<dbReference type="RefSeq" id="WP_091658786.1">
    <property type="nucleotide sequence ID" value="NZ_FONT01000002.1"/>
</dbReference>
<evidence type="ECO:0000313" key="3">
    <source>
        <dbReference type="Proteomes" id="UP000199516"/>
    </source>
</evidence>
<dbReference type="OrthoDB" id="573392at2"/>
<organism evidence="2 3">
    <name type="scientific">Alteribacillus iranensis</name>
    <dbReference type="NCBI Taxonomy" id="930128"/>
    <lineage>
        <taxon>Bacteria</taxon>
        <taxon>Bacillati</taxon>
        <taxon>Bacillota</taxon>
        <taxon>Bacilli</taxon>
        <taxon>Bacillales</taxon>
        <taxon>Bacillaceae</taxon>
        <taxon>Alteribacillus</taxon>
    </lineage>
</organism>
<dbReference type="GO" id="GO:0016491">
    <property type="term" value="F:oxidoreductase activity"/>
    <property type="evidence" value="ECO:0007669"/>
    <property type="project" value="UniProtKB-KW"/>
</dbReference>
<dbReference type="AlphaFoldDB" id="A0A1I2BJQ6"/>
<name>A0A1I2BJQ6_9BACI</name>
<sequence>MNAYRLDSSEKKREPIEFYFNNKKLSGYDGEPIAVSLLANGIQTIRTCEVTGEGRGVFCGIGHCYECRAEVDGVANVRTCLTPNHQGTKVISPRSFTIRETLNDDS</sequence>
<proteinExistence type="predicted"/>
<protein>
    <submittedName>
        <fullName evidence="2">Sarcosine oxidase subunit alpha</fullName>
    </submittedName>
</protein>
<dbReference type="SUPFAM" id="SSF54292">
    <property type="entry name" value="2Fe-2S ferredoxin-like"/>
    <property type="match status" value="1"/>
</dbReference>
<gene>
    <name evidence="2" type="ORF">SAMN05192532_102347</name>
</gene>
<accession>A0A1I2BJQ6</accession>
<evidence type="ECO:0000256" key="1">
    <source>
        <dbReference type="ARBA" id="ARBA00023002"/>
    </source>
</evidence>
<dbReference type="Gene3D" id="3.10.20.440">
    <property type="entry name" value="2Fe-2S iron-sulphur cluster binding domain, sarcosine oxidase, alpha subunit, N-terminal domain"/>
    <property type="match status" value="1"/>
</dbReference>
<keyword evidence="1" id="KW-0560">Oxidoreductase</keyword>
<reference evidence="2 3" key="1">
    <citation type="submission" date="2016-10" db="EMBL/GenBank/DDBJ databases">
        <authorList>
            <person name="de Groot N.N."/>
        </authorList>
    </citation>
    <scope>NUCLEOTIDE SEQUENCE [LARGE SCALE GENOMIC DNA]</scope>
    <source>
        <strain evidence="2 3">DSM 23995</strain>
    </source>
</reference>
<dbReference type="InterPro" id="IPR036010">
    <property type="entry name" value="2Fe-2S_ferredoxin-like_sf"/>
</dbReference>
<dbReference type="EMBL" id="FONT01000002">
    <property type="protein sequence ID" value="SFE56422.1"/>
    <property type="molecule type" value="Genomic_DNA"/>
</dbReference>
<dbReference type="InterPro" id="IPR042204">
    <property type="entry name" value="2Fe-2S-bd_N"/>
</dbReference>
<dbReference type="Pfam" id="PF13510">
    <property type="entry name" value="Fer2_4"/>
    <property type="match status" value="1"/>
</dbReference>
<evidence type="ECO:0000313" key="2">
    <source>
        <dbReference type="EMBL" id="SFE56422.1"/>
    </source>
</evidence>
<keyword evidence="3" id="KW-1185">Reference proteome</keyword>
<dbReference type="Proteomes" id="UP000199516">
    <property type="component" value="Unassembled WGS sequence"/>
</dbReference>
<dbReference type="GO" id="GO:0051536">
    <property type="term" value="F:iron-sulfur cluster binding"/>
    <property type="evidence" value="ECO:0007669"/>
    <property type="project" value="InterPro"/>
</dbReference>